<dbReference type="EMBL" id="VDEP01000414">
    <property type="protein sequence ID" value="KAA1086031.1"/>
    <property type="molecule type" value="Genomic_DNA"/>
</dbReference>
<feature type="region of interest" description="Disordered" evidence="1">
    <location>
        <begin position="262"/>
        <end position="320"/>
    </location>
</feature>
<gene>
    <name evidence="3" type="ORF">PGT21_030778</name>
    <name evidence="2" type="ORF">PGTUg99_004994</name>
</gene>
<accession>A0A5B0N9U4</accession>
<evidence type="ECO:0000256" key="1">
    <source>
        <dbReference type="SAM" id="MobiDB-lite"/>
    </source>
</evidence>
<evidence type="ECO:0000313" key="2">
    <source>
        <dbReference type="EMBL" id="KAA1086031.1"/>
    </source>
</evidence>
<feature type="region of interest" description="Disordered" evidence="1">
    <location>
        <begin position="358"/>
        <end position="435"/>
    </location>
</feature>
<protein>
    <submittedName>
        <fullName evidence="2">Uncharacterized protein</fullName>
    </submittedName>
</protein>
<dbReference type="Proteomes" id="UP000324748">
    <property type="component" value="Unassembled WGS sequence"/>
</dbReference>
<feature type="compositionally biased region" description="Polar residues" evidence="1">
    <location>
        <begin position="1"/>
        <end position="22"/>
    </location>
</feature>
<feature type="compositionally biased region" description="Basic and acidic residues" evidence="1">
    <location>
        <begin position="49"/>
        <end position="62"/>
    </location>
</feature>
<keyword evidence="4" id="KW-1185">Reference proteome</keyword>
<dbReference type="AlphaFoldDB" id="A0A5B0N9U4"/>
<sequence>MHEPSTQVNNFLESVSHPSQTQRKPHQYLGLQNNHKEHLPLSSLPACDKVSDQKDNSLKEDLDCPLFTSTNTQPSLPKKNDPSDWNPVALDSSKTASKQTSPAVQPVNSHGSNMLKSMATGLKNHNPDSINSYASAVKKIPQEAKKQRNLVLLTKFLNLESFHFQDATPAQTKMSKSIMVDPKKPVESLSPAHKNSMCAFQVLDSDPNESLASLKTGHNQPSSDDGIFSSESINKIPQQSKAKNQSLKEKLNKGLLLSLENTPASSSVGKPKLSLDSNQPQDNLSNLPKETNLEVHPSNSDSHQPLRKAEVEHKESTADTHTYLSAVKRLRQEVKDQRKLVSLKKLLKMESFYIAKKTPPGPNDWKTQYLGPKQSMKTDMPEHKINLSNSKKPMADGPNSQDPVAPGPNNSLVNLNKAPGPESQESVSSSDHSLPVSLVKAQNEENQYHNWSYAYHEDLQNLLSLISQKSDLPVSDVHSKESTEEDLSEILDFSEEEISAILDKGLLELLDSSSI</sequence>
<organism evidence="2 5">
    <name type="scientific">Puccinia graminis f. sp. tritici</name>
    <dbReference type="NCBI Taxonomy" id="56615"/>
    <lineage>
        <taxon>Eukaryota</taxon>
        <taxon>Fungi</taxon>
        <taxon>Dikarya</taxon>
        <taxon>Basidiomycota</taxon>
        <taxon>Pucciniomycotina</taxon>
        <taxon>Pucciniomycetes</taxon>
        <taxon>Pucciniales</taxon>
        <taxon>Pucciniaceae</taxon>
        <taxon>Puccinia</taxon>
    </lineage>
</organism>
<feature type="region of interest" description="Disordered" evidence="1">
    <location>
        <begin position="209"/>
        <end position="230"/>
    </location>
</feature>
<dbReference type="Proteomes" id="UP000325313">
    <property type="component" value="Unassembled WGS sequence"/>
</dbReference>
<feature type="compositionally biased region" description="Basic and acidic residues" evidence="1">
    <location>
        <begin position="307"/>
        <end position="318"/>
    </location>
</feature>
<evidence type="ECO:0000313" key="5">
    <source>
        <dbReference type="Proteomes" id="UP000325313"/>
    </source>
</evidence>
<dbReference type="EMBL" id="VSWC01000041">
    <property type="protein sequence ID" value="KAA1104737.1"/>
    <property type="molecule type" value="Genomic_DNA"/>
</dbReference>
<feature type="compositionally biased region" description="Low complexity" evidence="1">
    <location>
        <begin position="423"/>
        <end position="435"/>
    </location>
</feature>
<feature type="region of interest" description="Disordered" evidence="1">
    <location>
        <begin position="1"/>
        <end position="111"/>
    </location>
</feature>
<name>A0A5B0N9U4_PUCGR</name>
<feature type="compositionally biased region" description="Polar residues" evidence="1">
    <location>
        <begin position="92"/>
        <end position="111"/>
    </location>
</feature>
<evidence type="ECO:0000313" key="3">
    <source>
        <dbReference type="EMBL" id="KAA1104737.1"/>
    </source>
</evidence>
<feature type="compositionally biased region" description="Polar residues" evidence="1">
    <location>
        <begin position="275"/>
        <end position="289"/>
    </location>
</feature>
<evidence type="ECO:0000313" key="4">
    <source>
        <dbReference type="Proteomes" id="UP000324748"/>
    </source>
</evidence>
<reference evidence="4 5" key="1">
    <citation type="submission" date="2019-05" db="EMBL/GenBank/DDBJ databases">
        <title>Emergence of the Ug99 lineage of the wheat stem rust pathogen through somatic hybridization.</title>
        <authorList>
            <person name="Li F."/>
            <person name="Upadhyaya N.M."/>
            <person name="Sperschneider J."/>
            <person name="Matny O."/>
            <person name="Nguyen-Phuc H."/>
            <person name="Mago R."/>
            <person name="Raley C."/>
            <person name="Miller M.E."/>
            <person name="Silverstein K.A.T."/>
            <person name="Henningsen E."/>
            <person name="Hirsch C.D."/>
            <person name="Visser B."/>
            <person name="Pretorius Z.A."/>
            <person name="Steffenson B.J."/>
            <person name="Schwessinger B."/>
            <person name="Dodds P.N."/>
            <person name="Figueroa M."/>
        </authorList>
    </citation>
    <scope>NUCLEOTIDE SEQUENCE [LARGE SCALE GENOMIC DNA]</scope>
    <source>
        <strain evidence="3">21-0</strain>
        <strain evidence="2 5">Ug99</strain>
    </source>
</reference>
<comment type="caution">
    <text evidence="2">The sequence shown here is derived from an EMBL/GenBank/DDBJ whole genome shotgun (WGS) entry which is preliminary data.</text>
</comment>
<feature type="compositionally biased region" description="Polar residues" evidence="1">
    <location>
        <begin position="398"/>
        <end position="414"/>
    </location>
</feature>
<proteinExistence type="predicted"/>